<dbReference type="OrthoDB" id="437693at2759"/>
<comment type="catalytic activity">
    <reaction evidence="10">
        <text>N(6)-acetyl-L-lysyl-[histone] + H2O = L-lysyl-[histone] + acetate</text>
        <dbReference type="Rhea" id="RHEA:58196"/>
        <dbReference type="Rhea" id="RHEA-COMP:9845"/>
        <dbReference type="Rhea" id="RHEA-COMP:11338"/>
        <dbReference type="ChEBI" id="CHEBI:15377"/>
        <dbReference type="ChEBI" id="CHEBI:29969"/>
        <dbReference type="ChEBI" id="CHEBI:30089"/>
        <dbReference type="ChEBI" id="CHEBI:61930"/>
        <dbReference type="EC" id="3.5.1.98"/>
    </reaction>
</comment>
<dbReference type="PANTHER" id="PTHR10625">
    <property type="entry name" value="HISTONE DEACETYLASE HDAC1-RELATED"/>
    <property type="match status" value="1"/>
</dbReference>
<evidence type="ECO:0000256" key="13">
    <source>
        <dbReference type="ARBA" id="ARBA00072450"/>
    </source>
</evidence>
<dbReference type="GO" id="GO:0141221">
    <property type="term" value="F:histone deacetylase activity, hydrolytic mechanism"/>
    <property type="evidence" value="ECO:0007669"/>
    <property type="project" value="UniProtKB-EC"/>
</dbReference>
<sequence>METASTSDDIDAEQLKMARLRKIEIVRTSRVIKEFPEDSEVLLPIVYSPEYNVTCYGLEKLHPFDSTKWGRVVQDLIDNGYITEEMYIKPVPVSHHDLTVVHSKFYLKSLMLPCMIAKVVEVPLATIVPYCIIEKRLLRPMRCQTGGTITASYIALNKGWSINIGGGFHHAHGYNGGGFCIYADISLALNFLFLDQRIKKAMVIDLDAHQGNGHEIDFADNDNVYILDVFNYEIYPRDFKAKESINTAVRLQSFTEDREYLFQLKGALNKALKEFEPDIVVYNAGTDCLDKDPVGQLSLTEAGIIARDEMVFTKVRDAGHPIVMLLSGGYTKQSADVISTSIKNLFDKKLIE</sequence>
<evidence type="ECO:0000256" key="1">
    <source>
        <dbReference type="ARBA" id="ARBA00004123"/>
    </source>
</evidence>
<keyword evidence="5" id="KW-0378">Hydrolase</keyword>
<dbReference type="InterPro" id="IPR044150">
    <property type="entry name" value="HDAC_classIV"/>
</dbReference>
<dbReference type="InterPro" id="IPR023801">
    <property type="entry name" value="His_deacetylse_dom"/>
</dbReference>
<comment type="caution">
    <text evidence="15">The sequence shown here is derived from an EMBL/GenBank/DDBJ whole genome shotgun (WGS) entry which is preliminary data.</text>
</comment>
<evidence type="ECO:0000256" key="6">
    <source>
        <dbReference type="ARBA" id="ARBA00022853"/>
    </source>
</evidence>
<evidence type="ECO:0000256" key="5">
    <source>
        <dbReference type="ARBA" id="ARBA00022801"/>
    </source>
</evidence>
<evidence type="ECO:0000256" key="12">
    <source>
        <dbReference type="ARBA" id="ARBA00065154"/>
    </source>
</evidence>
<dbReference type="Gene3D" id="3.40.800.20">
    <property type="entry name" value="Histone deacetylase domain"/>
    <property type="match status" value="1"/>
</dbReference>
<evidence type="ECO:0000256" key="8">
    <source>
        <dbReference type="ARBA" id="ARBA00023163"/>
    </source>
</evidence>
<dbReference type="EMBL" id="CAJFDH010000005">
    <property type="protein sequence ID" value="CAD5225007.1"/>
    <property type="molecule type" value="Genomic_DNA"/>
</dbReference>
<dbReference type="InterPro" id="IPR037138">
    <property type="entry name" value="His_deacetylse_dom_sf"/>
</dbReference>
<keyword evidence="9" id="KW-0539">Nucleus</keyword>
<dbReference type="EC" id="3.5.1.98" evidence="3"/>
<keyword evidence="16" id="KW-1185">Reference proteome</keyword>
<keyword evidence="4" id="KW-0678">Repressor</keyword>
<evidence type="ECO:0000259" key="14">
    <source>
        <dbReference type="Pfam" id="PF00850"/>
    </source>
</evidence>
<comment type="subcellular location">
    <subcellularLocation>
        <location evidence="1">Nucleus</location>
    </subcellularLocation>
</comment>
<dbReference type="SUPFAM" id="SSF52768">
    <property type="entry name" value="Arginase/deacetylase"/>
    <property type="match status" value="1"/>
</dbReference>
<keyword evidence="7" id="KW-0805">Transcription regulation</keyword>
<protein>
    <recommendedName>
        <fullName evidence="13">Histone deacetylase 11</fullName>
        <ecNumber evidence="3">3.5.1.98</ecNumber>
    </recommendedName>
</protein>
<dbReference type="Proteomes" id="UP000783686">
    <property type="component" value="Unassembled WGS sequence"/>
</dbReference>
<evidence type="ECO:0000256" key="4">
    <source>
        <dbReference type="ARBA" id="ARBA00022491"/>
    </source>
</evidence>
<dbReference type="EMBL" id="CAJFCW020000005">
    <property type="protein sequence ID" value="CAG9120393.1"/>
    <property type="molecule type" value="Genomic_DNA"/>
</dbReference>
<evidence type="ECO:0000256" key="9">
    <source>
        <dbReference type="ARBA" id="ARBA00023242"/>
    </source>
</evidence>
<comment type="subunit">
    <text evidence="12">Interacts with HDAC6.</text>
</comment>
<dbReference type="FunFam" id="3.40.800.20:FF:000009">
    <property type="entry name" value="Histone deacetylase 11"/>
    <property type="match status" value="1"/>
</dbReference>
<keyword evidence="8" id="KW-0804">Transcription</keyword>
<name>A0A811LBU8_9BILA</name>
<evidence type="ECO:0000256" key="3">
    <source>
        <dbReference type="ARBA" id="ARBA00012111"/>
    </source>
</evidence>
<evidence type="ECO:0000256" key="11">
    <source>
        <dbReference type="ARBA" id="ARBA00059784"/>
    </source>
</evidence>
<evidence type="ECO:0000313" key="15">
    <source>
        <dbReference type="EMBL" id="CAD5225007.1"/>
    </source>
</evidence>
<dbReference type="PRINTS" id="PR01270">
    <property type="entry name" value="HDASUPER"/>
</dbReference>
<comment type="function">
    <text evidence="11">Responsible for the deacetylation of lysine residues on the N-terminal part of the core histones (H2A, H2B, H3 and H4). Histone deacetylation gives a tag for epigenetic repression and plays an important role in transcriptional regulation, cell cycle progression and developmental events. Histone deacetylases act via the formation of large multiprotein complexes.</text>
</comment>
<dbReference type="GO" id="GO:0000118">
    <property type="term" value="C:histone deacetylase complex"/>
    <property type="evidence" value="ECO:0007669"/>
    <property type="project" value="TreeGrafter"/>
</dbReference>
<evidence type="ECO:0000313" key="16">
    <source>
        <dbReference type="Proteomes" id="UP000614601"/>
    </source>
</evidence>
<dbReference type="CDD" id="cd09993">
    <property type="entry name" value="HDAC_classIV"/>
    <property type="match status" value="1"/>
</dbReference>
<proteinExistence type="inferred from homology"/>
<feature type="domain" description="Histone deacetylase" evidence="14">
    <location>
        <begin position="62"/>
        <end position="340"/>
    </location>
</feature>
<dbReference type="InterPro" id="IPR023696">
    <property type="entry name" value="Ureohydrolase_dom_sf"/>
</dbReference>
<evidence type="ECO:0000256" key="10">
    <source>
        <dbReference type="ARBA" id="ARBA00048287"/>
    </source>
</evidence>
<keyword evidence="6" id="KW-0156">Chromatin regulator</keyword>
<comment type="similarity">
    <text evidence="2">Belongs to the histone deacetylase family.</text>
</comment>
<evidence type="ECO:0000256" key="7">
    <source>
        <dbReference type="ARBA" id="ARBA00023015"/>
    </source>
</evidence>
<organism evidence="15 16">
    <name type="scientific">Bursaphelenchus okinawaensis</name>
    <dbReference type="NCBI Taxonomy" id="465554"/>
    <lineage>
        <taxon>Eukaryota</taxon>
        <taxon>Metazoa</taxon>
        <taxon>Ecdysozoa</taxon>
        <taxon>Nematoda</taxon>
        <taxon>Chromadorea</taxon>
        <taxon>Rhabditida</taxon>
        <taxon>Tylenchina</taxon>
        <taxon>Tylenchomorpha</taxon>
        <taxon>Aphelenchoidea</taxon>
        <taxon>Aphelenchoididae</taxon>
        <taxon>Bursaphelenchus</taxon>
    </lineage>
</organism>
<evidence type="ECO:0000256" key="2">
    <source>
        <dbReference type="ARBA" id="ARBA00005947"/>
    </source>
</evidence>
<dbReference type="Pfam" id="PF00850">
    <property type="entry name" value="Hist_deacetyl"/>
    <property type="match status" value="1"/>
</dbReference>
<dbReference type="AlphaFoldDB" id="A0A811LBU8"/>
<dbReference type="InterPro" id="IPR000286">
    <property type="entry name" value="HDACs"/>
</dbReference>
<accession>A0A811LBU8</accession>
<dbReference type="PANTHER" id="PTHR10625:SF23">
    <property type="entry name" value="HISTONE DEACETYLASE 11"/>
    <property type="match status" value="1"/>
</dbReference>
<dbReference type="Proteomes" id="UP000614601">
    <property type="component" value="Unassembled WGS sequence"/>
</dbReference>
<gene>
    <name evidence="15" type="ORF">BOKJ2_LOCUS11363</name>
</gene>
<dbReference type="GO" id="GO:0040029">
    <property type="term" value="P:epigenetic regulation of gene expression"/>
    <property type="evidence" value="ECO:0007669"/>
    <property type="project" value="TreeGrafter"/>
</dbReference>
<reference evidence="15" key="1">
    <citation type="submission" date="2020-09" db="EMBL/GenBank/DDBJ databases">
        <authorList>
            <person name="Kikuchi T."/>
        </authorList>
    </citation>
    <scope>NUCLEOTIDE SEQUENCE</scope>
    <source>
        <strain evidence="15">SH1</strain>
    </source>
</reference>